<dbReference type="GO" id="GO:0009279">
    <property type="term" value="C:cell outer membrane"/>
    <property type="evidence" value="ECO:0007669"/>
    <property type="project" value="UniProtKB-SubCell"/>
</dbReference>
<dbReference type="Pfam" id="PF07715">
    <property type="entry name" value="Plug"/>
    <property type="match status" value="1"/>
</dbReference>
<sequence>MKRQIKKSILMAGVSALVIPLALAPAALGQDSDAATRAAAARDVITVTAQRREESAQDVPISLAAQSELDLRRSGATSLADVVESVPNFSFLNQGSVLGNFSVRGITNQFVVGEASGATVYVDGVLTGRSASFDTGLFGVQQVEVLRGPQGTFFGANTIAGAVNITTKKPTEEFGGELKLEAGNYERGYAAGAINIPINDRLLTRSTITVERQDGWIENAFDNRRFNGEDNWSGRFQAIARPSDSLELYWSIDRFKEERDFVRQINDDPNDLKQPAFVDLAKGVVDIDSASTSNRDLWGTSLEFNLDLPGEFLLTGVGAYRANDIVSLFDGDTTRQRLSDTQLQEDLDQWSGEIRIASPAGKRFDFIAGAFYLTQNQNSSSETRFFPQDILAGCTSGVTTSTFRGFPPPPPFETTSRLSGFDANGLPIWDFDLNANGVFNENVTVFGANESTIGCTNPDLIAAGRFLPGGQAEDFFLPFGFEPDLGPVTAAGVPDTIGVREQGTLKTESISVFLHSNFRLTETLTLTGGIRHTWEDKNLNMTQIGMINILRPTFTTVRARSDNEFSGTASLTWQPSDNITAYAKYSRGFKSGGFQFDITQGENITAFRGFIIGSPANVGGVIGSLTGSLGRAPTKDEIIAEIINRSADPNAAPSNIDFEPETVNVYEGGVKTSFANGRARINLSGYLTDYNNRQQGITRLSTGIIVLNVPDSQVWGFEADIFAQLTDELTFTGGVGTAFSEIQSGVPIADQTGGVEEVVGEGFIGQRFPLAPEVTANAAVTYQRPITNNGDMVMRLSWSYTGSILHELVEVGSPLEDVVTEDAFSLLNARLGYVSHENGWEAFFWVRNLTNERYASFRRFNPIIRTFGVDGAGGGVGGFPGGGTAQALFGPPRMWGVTFQKQF</sequence>
<evidence type="ECO:0000256" key="8">
    <source>
        <dbReference type="ARBA" id="ARBA00023136"/>
    </source>
</evidence>
<proteinExistence type="predicted"/>
<dbReference type="InterPro" id="IPR039426">
    <property type="entry name" value="TonB-dep_rcpt-like"/>
</dbReference>
<keyword evidence="4" id="KW-0812">Transmembrane</keyword>
<dbReference type="PANTHER" id="PTHR32552:SF81">
    <property type="entry name" value="TONB-DEPENDENT OUTER MEMBRANE RECEPTOR"/>
    <property type="match status" value="1"/>
</dbReference>
<evidence type="ECO:0000256" key="4">
    <source>
        <dbReference type="ARBA" id="ARBA00022692"/>
    </source>
</evidence>
<evidence type="ECO:0000256" key="2">
    <source>
        <dbReference type="ARBA" id="ARBA00022448"/>
    </source>
</evidence>
<reference evidence="12" key="1">
    <citation type="submission" date="2018-06" db="EMBL/GenBank/DDBJ databases">
        <authorList>
            <person name="Zhirakovskaya E."/>
        </authorList>
    </citation>
    <scope>NUCLEOTIDE SEQUENCE</scope>
</reference>
<name>A0A3B0SZJ6_9ZZZZ</name>
<comment type="subcellular location">
    <subcellularLocation>
        <location evidence="1">Cell outer membrane</location>
        <topology evidence="1">Multi-pass membrane protein</topology>
    </subcellularLocation>
</comment>
<feature type="domain" description="TonB-dependent receptor-like beta-barrel" evidence="10">
    <location>
        <begin position="295"/>
        <end position="849"/>
    </location>
</feature>
<keyword evidence="8" id="KW-0472">Membrane</keyword>
<dbReference type="GO" id="GO:0006826">
    <property type="term" value="P:iron ion transport"/>
    <property type="evidence" value="ECO:0007669"/>
    <property type="project" value="UniProtKB-KW"/>
</dbReference>
<dbReference type="AlphaFoldDB" id="A0A3B0SZJ6"/>
<dbReference type="InterPro" id="IPR000531">
    <property type="entry name" value="Beta-barrel_TonB"/>
</dbReference>
<protein>
    <submittedName>
        <fullName evidence="12">TonB-dependent receptor</fullName>
    </submittedName>
</protein>
<keyword evidence="6" id="KW-0406">Ion transport</keyword>
<evidence type="ECO:0000313" key="12">
    <source>
        <dbReference type="EMBL" id="VAW00186.1"/>
    </source>
</evidence>
<dbReference type="Gene3D" id="2.40.170.20">
    <property type="entry name" value="TonB-dependent receptor, beta-barrel domain"/>
    <property type="match status" value="3"/>
</dbReference>
<evidence type="ECO:0000256" key="1">
    <source>
        <dbReference type="ARBA" id="ARBA00004571"/>
    </source>
</evidence>
<keyword evidence="3" id="KW-0410">Iron transport</keyword>
<evidence type="ECO:0000256" key="6">
    <source>
        <dbReference type="ARBA" id="ARBA00023065"/>
    </source>
</evidence>
<evidence type="ECO:0000256" key="9">
    <source>
        <dbReference type="ARBA" id="ARBA00023237"/>
    </source>
</evidence>
<dbReference type="PROSITE" id="PS52016">
    <property type="entry name" value="TONB_DEPENDENT_REC_3"/>
    <property type="match status" value="1"/>
</dbReference>
<evidence type="ECO:0000256" key="3">
    <source>
        <dbReference type="ARBA" id="ARBA00022496"/>
    </source>
</evidence>
<dbReference type="InterPro" id="IPR036942">
    <property type="entry name" value="Beta-barrel_TonB_sf"/>
</dbReference>
<evidence type="ECO:0000256" key="7">
    <source>
        <dbReference type="ARBA" id="ARBA00023077"/>
    </source>
</evidence>
<dbReference type="InterPro" id="IPR012910">
    <property type="entry name" value="Plug_dom"/>
</dbReference>
<gene>
    <name evidence="12" type="ORF">MNBD_ALPHA05-841</name>
</gene>
<evidence type="ECO:0000259" key="10">
    <source>
        <dbReference type="Pfam" id="PF00593"/>
    </source>
</evidence>
<feature type="domain" description="TonB-dependent receptor plug" evidence="11">
    <location>
        <begin position="56"/>
        <end position="162"/>
    </location>
</feature>
<dbReference type="SUPFAM" id="SSF56935">
    <property type="entry name" value="Porins"/>
    <property type="match status" value="1"/>
</dbReference>
<evidence type="ECO:0000259" key="11">
    <source>
        <dbReference type="Pfam" id="PF07715"/>
    </source>
</evidence>
<dbReference type="PANTHER" id="PTHR32552">
    <property type="entry name" value="FERRICHROME IRON RECEPTOR-RELATED"/>
    <property type="match status" value="1"/>
</dbReference>
<accession>A0A3B0SZJ6</accession>
<keyword evidence="5" id="KW-0408">Iron</keyword>
<organism evidence="12">
    <name type="scientific">hydrothermal vent metagenome</name>
    <dbReference type="NCBI Taxonomy" id="652676"/>
    <lineage>
        <taxon>unclassified sequences</taxon>
        <taxon>metagenomes</taxon>
        <taxon>ecological metagenomes</taxon>
    </lineage>
</organism>
<keyword evidence="9" id="KW-0998">Cell outer membrane</keyword>
<evidence type="ECO:0000256" key="5">
    <source>
        <dbReference type="ARBA" id="ARBA00023004"/>
    </source>
</evidence>
<keyword evidence="2" id="KW-0813">Transport</keyword>
<keyword evidence="7" id="KW-0798">TonB box</keyword>
<dbReference type="EMBL" id="UOEH01000298">
    <property type="protein sequence ID" value="VAW00186.1"/>
    <property type="molecule type" value="Genomic_DNA"/>
</dbReference>
<dbReference type="Pfam" id="PF00593">
    <property type="entry name" value="TonB_dep_Rec_b-barrel"/>
    <property type="match status" value="1"/>
</dbReference>
<keyword evidence="12" id="KW-0675">Receptor</keyword>